<proteinExistence type="predicted"/>
<dbReference type="Gene3D" id="3.30.450.40">
    <property type="match status" value="1"/>
</dbReference>
<dbReference type="GO" id="GO:0003700">
    <property type="term" value="F:DNA-binding transcription factor activity"/>
    <property type="evidence" value="ECO:0007669"/>
    <property type="project" value="TreeGrafter"/>
</dbReference>
<dbReference type="PANTHER" id="PTHR30136">
    <property type="entry name" value="HELIX-TURN-HELIX TRANSCRIPTIONAL REGULATOR, ICLR FAMILY"/>
    <property type="match status" value="1"/>
</dbReference>
<evidence type="ECO:0000313" key="6">
    <source>
        <dbReference type="EMBL" id="CAB4333860.1"/>
    </source>
</evidence>
<evidence type="ECO:0000259" key="5">
    <source>
        <dbReference type="PROSITE" id="PS51078"/>
    </source>
</evidence>
<dbReference type="GO" id="GO:0003677">
    <property type="term" value="F:DNA binding"/>
    <property type="evidence" value="ECO:0007669"/>
    <property type="project" value="UniProtKB-KW"/>
</dbReference>
<dbReference type="InterPro" id="IPR029016">
    <property type="entry name" value="GAF-like_dom_sf"/>
</dbReference>
<dbReference type="Pfam" id="PF01614">
    <property type="entry name" value="IclR_C"/>
    <property type="match status" value="1"/>
</dbReference>
<dbReference type="PROSITE" id="PS51077">
    <property type="entry name" value="HTH_ICLR"/>
    <property type="match status" value="1"/>
</dbReference>
<evidence type="ECO:0000256" key="2">
    <source>
        <dbReference type="ARBA" id="ARBA00023125"/>
    </source>
</evidence>
<evidence type="ECO:0000256" key="3">
    <source>
        <dbReference type="ARBA" id="ARBA00023163"/>
    </source>
</evidence>
<dbReference type="PANTHER" id="PTHR30136:SF8">
    <property type="entry name" value="TRANSCRIPTIONAL REGULATORY PROTEIN"/>
    <property type="match status" value="1"/>
</dbReference>
<dbReference type="GO" id="GO:0045892">
    <property type="term" value="P:negative regulation of DNA-templated transcription"/>
    <property type="evidence" value="ECO:0007669"/>
    <property type="project" value="TreeGrafter"/>
</dbReference>
<dbReference type="SMART" id="SM00346">
    <property type="entry name" value="HTH_ICLR"/>
    <property type="match status" value="1"/>
</dbReference>
<dbReference type="Pfam" id="PF09339">
    <property type="entry name" value="HTH_IclR"/>
    <property type="match status" value="1"/>
</dbReference>
<organism evidence="6">
    <name type="scientific">freshwater metagenome</name>
    <dbReference type="NCBI Taxonomy" id="449393"/>
    <lineage>
        <taxon>unclassified sequences</taxon>
        <taxon>metagenomes</taxon>
        <taxon>ecological metagenomes</taxon>
    </lineage>
</organism>
<dbReference type="InterPro" id="IPR005471">
    <property type="entry name" value="Tscrpt_reg_IclR_N"/>
</dbReference>
<dbReference type="PROSITE" id="PS51078">
    <property type="entry name" value="ICLR_ED"/>
    <property type="match status" value="1"/>
</dbReference>
<dbReference type="AlphaFoldDB" id="A0A6J5Z105"/>
<name>A0A6J5Z105_9ZZZZ</name>
<accession>A0A6J5Z105</accession>
<gene>
    <name evidence="6" type="ORF">UFOPK3770_00413</name>
</gene>
<dbReference type="InterPro" id="IPR036388">
    <property type="entry name" value="WH-like_DNA-bd_sf"/>
</dbReference>
<keyword evidence="3" id="KW-0804">Transcription</keyword>
<keyword evidence="1" id="KW-0805">Transcription regulation</keyword>
<dbReference type="SUPFAM" id="SSF55781">
    <property type="entry name" value="GAF domain-like"/>
    <property type="match status" value="1"/>
</dbReference>
<evidence type="ECO:0000259" key="4">
    <source>
        <dbReference type="PROSITE" id="PS51077"/>
    </source>
</evidence>
<evidence type="ECO:0000256" key="1">
    <source>
        <dbReference type="ARBA" id="ARBA00023015"/>
    </source>
</evidence>
<protein>
    <submittedName>
        <fullName evidence="6">Unannotated protein</fullName>
    </submittedName>
</protein>
<dbReference type="InterPro" id="IPR050707">
    <property type="entry name" value="HTH_MetabolicPath_Reg"/>
</dbReference>
<feature type="domain" description="HTH iclR-type" evidence="4">
    <location>
        <begin position="9"/>
        <end position="70"/>
    </location>
</feature>
<reference evidence="6" key="1">
    <citation type="submission" date="2020-05" db="EMBL/GenBank/DDBJ databases">
        <authorList>
            <person name="Chiriac C."/>
            <person name="Salcher M."/>
            <person name="Ghai R."/>
            <person name="Kavagutti S V."/>
        </authorList>
    </citation>
    <scope>NUCLEOTIDE SEQUENCE</scope>
</reference>
<feature type="domain" description="IclR-ED" evidence="5">
    <location>
        <begin position="71"/>
        <end position="256"/>
    </location>
</feature>
<dbReference type="Gene3D" id="1.10.10.10">
    <property type="entry name" value="Winged helix-like DNA-binding domain superfamily/Winged helix DNA-binding domain"/>
    <property type="match status" value="1"/>
</dbReference>
<dbReference type="InterPro" id="IPR036390">
    <property type="entry name" value="WH_DNA-bd_sf"/>
</dbReference>
<dbReference type="InterPro" id="IPR014757">
    <property type="entry name" value="Tscrpt_reg_IclR_C"/>
</dbReference>
<dbReference type="EMBL" id="CAESAJ010000026">
    <property type="protein sequence ID" value="CAB4333860.1"/>
    <property type="molecule type" value="Genomic_DNA"/>
</dbReference>
<sequence>MSEKPVTGTQSIDRACDLLMRVISSPSPMTLTELVGATGLAKGTTSRILSALERAELIARSKLGGYEPGEVLNRFAIRGGAYGWLVDMTAPALAEVATISRETTNIAVVGQRGLDSIAQVDGSFFLGGRSWVGDFVPLHATAAGKVLLAYGVASIPKFLEARTPETITNRSELVLHLKQVRDRGYATIRNELELGLVAIAVPVLSSSGEVIAAMSVTGPADRMPEGDMLHIADVMNRALEKAYKNSYDQVPTREGAA</sequence>
<keyword evidence="2" id="KW-0238">DNA-binding</keyword>
<dbReference type="SUPFAM" id="SSF46785">
    <property type="entry name" value="Winged helix' DNA-binding domain"/>
    <property type="match status" value="1"/>
</dbReference>